<dbReference type="Proteomes" id="UP000295388">
    <property type="component" value="Unassembled WGS sequence"/>
</dbReference>
<feature type="transmembrane region" description="Helical" evidence="1">
    <location>
        <begin position="143"/>
        <end position="169"/>
    </location>
</feature>
<proteinExistence type="predicted"/>
<feature type="transmembrane region" description="Helical" evidence="1">
    <location>
        <begin position="314"/>
        <end position="335"/>
    </location>
</feature>
<sequence length="395" mass="40141">MTTPRLRGQLPAWVLVIATVAAAAVALTILAVLGSRSLPERTGPPVEELAIERTVLSPGIIELTVRNTGPDPVQIAQVSVNDVYVGFTGSTEPLGRLATDTLRLDYPWQEGQPYGVSILTSTGAVIEHEVPVAVETPATGGGLLALMVLLGTYVGVLPVALGMVFLPVLRRAGRSVVRVLLALTVGLLAFLAVDAAIEGLELADESGGAFGGPLLVFLGAGLAFLVLTAVDRFLKNRTPEQTGVTPDGRRLALMIALGIGLHNLGEGLAIGSAYAVGELALGAALVVGFALHNTTEGLAVVAPLTRQPPSVLRLLGLGLLAGGPAILGAVIGAAVNNTALASLLFGVGVGAILQVVLQIAPSLRNQAGKLLDPPIAAGISTGVLIMYATGLLVSA</sequence>
<keyword evidence="1" id="KW-0812">Transmembrane</keyword>
<dbReference type="AlphaFoldDB" id="A0A4R6J9B3"/>
<reference evidence="2 3" key="1">
    <citation type="submission" date="2019-03" db="EMBL/GenBank/DDBJ databases">
        <title>Genomic Encyclopedia of Type Strains, Phase III (KMG-III): the genomes of soil and plant-associated and newly described type strains.</title>
        <authorList>
            <person name="Whitman W."/>
        </authorList>
    </citation>
    <scope>NUCLEOTIDE SEQUENCE [LARGE SCALE GENOMIC DNA]</scope>
    <source>
        <strain evidence="2 3">VKM Ac-2527</strain>
    </source>
</reference>
<feature type="transmembrane region" description="Helical" evidence="1">
    <location>
        <begin position="209"/>
        <end position="230"/>
    </location>
</feature>
<gene>
    <name evidence="2" type="ORF">EV643_13419</name>
</gene>
<evidence type="ECO:0000313" key="2">
    <source>
        <dbReference type="EMBL" id="TDO30995.1"/>
    </source>
</evidence>
<evidence type="ECO:0000313" key="3">
    <source>
        <dbReference type="Proteomes" id="UP000295388"/>
    </source>
</evidence>
<keyword evidence="1" id="KW-0472">Membrane</keyword>
<protein>
    <submittedName>
        <fullName evidence="2">Zinc transporter ZupT</fullName>
    </submittedName>
</protein>
<keyword evidence="3" id="KW-1185">Reference proteome</keyword>
<dbReference type="RefSeq" id="WP_202869974.1">
    <property type="nucleotide sequence ID" value="NZ_SNWQ01000034.1"/>
</dbReference>
<dbReference type="EMBL" id="SNWQ01000034">
    <property type="protein sequence ID" value="TDO30995.1"/>
    <property type="molecule type" value="Genomic_DNA"/>
</dbReference>
<feature type="transmembrane region" description="Helical" evidence="1">
    <location>
        <begin position="12"/>
        <end position="33"/>
    </location>
</feature>
<name>A0A4R6J9B3_9ACTN</name>
<feature type="transmembrane region" description="Helical" evidence="1">
    <location>
        <begin position="280"/>
        <end position="302"/>
    </location>
</feature>
<feature type="transmembrane region" description="Helical" evidence="1">
    <location>
        <begin position="341"/>
        <end position="363"/>
    </location>
</feature>
<accession>A0A4R6J9B3</accession>
<feature type="transmembrane region" description="Helical" evidence="1">
    <location>
        <begin position="176"/>
        <end position="197"/>
    </location>
</feature>
<evidence type="ECO:0000256" key="1">
    <source>
        <dbReference type="SAM" id="Phobius"/>
    </source>
</evidence>
<feature type="transmembrane region" description="Helical" evidence="1">
    <location>
        <begin position="375"/>
        <end position="393"/>
    </location>
</feature>
<organism evidence="2 3">
    <name type="scientific">Kribbella caucasensis</name>
    <dbReference type="NCBI Taxonomy" id="2512215"/>
    <lineage>
        <taxon>Bacteria</taxon>
        <taxon>Bacillati</taxon>
        <taxon>Actinomycetota</taxon>
        <taxon>Actinomycetes</taxon>
        <taxon>Propionibacteriales</taxon>
        <taxon>Kribbellaceae</taxon>
        <taxon>Kribbella</taxon>
    </lineage>
</organism>
<keyword evidence="1" id="KW-1133">Transmembrane helix</keyword>
<comment type="caution">
    <text evidence="2">The sequence shown here is derived from an EMBL/GenBank/DDBJ whole genome shotgun (WGS) entry which is preliminary data.</text>
</comment>